<sequence>MTETAQKWAQASVDVMYPNDHMAQSMGIKITEIAPGYAKATMTVRKDMLNGHAMTHGGATFALADTAFAYACNTYNKVTVASGCDITYSAPSHEGDILTAVAKETILMERSGIYDITITKQDGTIVALFRGRSRTISGQLIPDTEETKK</sequence>
<dbReference type="NCBIfam" id="TIGR00369">
    <property type="entry name" value="unchar_dom_1"/>
    <property type="match status" value="1"/>
</dbReference>
<evidence type="ECO:0000313" key="5">
    <source>
        <dbReference type="Proteomes" id="UP000632498"/>
    </source>
</evidence>
<reference evidence="4" key="2">
    <citation type="submission" date="2020-09" db="EMBL/GenBank/DDBJ databases">
        <authorList>
            <person name="Sun Q."/>
            <person name="Zhou Y."/>
        </authorList>
    </citation>
    <scope>NUCLEOTIDE SEQUENCE</scope>
    <source>
        <strain evidence="4">CGMCC 1.15254</strain>
    </source>
</reference>
<proteinExistence type="inferred from homology"/>
<dbReference type="CDD" id="cd03443">
    <property type="entry name" value="PaaI_thioesterase"/>
    <property type="match status" value="1"/>
</dbReference>
<dbReference type="PANTHER" id="PTHR42856">
    <property type="entry name" value="ACYL-COENZYME A THIOESTERASE PAAI"/>
    <property type="match status" value="1"/>
</dbReference>
<dbReference type="FunFam" id="3.10.129.10:FF:000022">
    <property type="entry name" value="Phenylacetic acid degradation protein"/>
    <property type="match status" value="1"/>
</dbReference>
<evidence type="ECO:0000256" key="1">
    <source>
        <dbReference type="ARBA" id="ARBA00008324"/>
    </source>
</evidence>
<dbReference type="InterPro" id="IPR006683">
    <property type="entry name" value="Thioestr_dom"/>
</dbReference>
<dbReference type="EMBL" id="BMHV01000012">
    <property type="protein sequence ID" value="GGF65280.1"/>
    <property type="molecule type" value="Genomic_DNA"/>
</dbReference>
<keyword evidence="2" id="KW-0378">Hydrolase</keyword>
<organism evidence="4 5">
    <name type="scientific">Terasakiella brassicae</name>
    <dbReference type="NCBI Taxonomy" id="1634917"/>
    <lineage>
        <taxon>Bacteria</taxon>
        <taxon>Pseudomonadati</taxon>
        <taxon>Pseudomonadota</taxon>
        <taxon>Alphaproteobacteria</taxon>
        <taxon>Rhodospirillales</taxon>
        <taxon>Terasakiellaceae</taxon>
        <taxon>Terasakiella</taxon>
    </lineage>
</organism>
<reference evidence="4" key="1">
    <citation type="journal article" date="2014" name="Int. J. Syst. Evol. Microbiol.">
        <title>Complete genome sequence of Corynebacterium casei LMG S-19264T (=DSM 44701T), isolated from a smear-ripened cheese.</title>
        <authorList>
            <consortium name="US DOE Joint Genome Institute (JGI-PGF)"/>
            <person name="Walter F."/>
            <person name="Albersmeier A."/>
            <person name="Kalinowski J."/>
            <person name="Ruckert C."/>
        </authorList>
    </citation>
    <scope>NUCLEOTIDE SEQUENCE</scope>
    <source>
        <strain evidence="4">CGMCC 1.15254</strain>
    </source>
</reference>
<feature type="domain" description="Thioesterase" evidence="3">
    <location>
        <begin position="55"/>
        <end position="126"/>
    </location>
</feature>
<dbReference type="SUPFAM" id="SSF54637">
    <property type="entry name" value="Thioesterase/thiol ester dehydrase-isomerase"/>
    <property type="match status" value="1"/>
</dbReference>
<dbReference type="Gene3D" id="3.10.129.10">
    <property type="entry name" value="Hotdog Thioesterase"/>
    <property type="match status" value="1"/>
</dbReference>
<protein>
    <submittedName>
        <fullName evidence="4">Phenylacetic acid degradation protein PaaD</fullName>
    </submittedName>
</protein>
<accession>A0A917C2S9</accession>
<dbReference type="InterPro" id="IPR011973">
    <property type="entry name" value="PaaD"/>
</dbReference>
<gene>
    <name evidence="4" type="primary">paaI</name>
    <name evidence="4" type="ORF">GCM10011332_19220</name>
</gene>
<dbReference type="PANTHER" id="PTHR42856:SF1">
    <property type="entry name" value="ACYL-COENZYME A THIOESTERASE PAAI"/>
    <property type="match status" value="1"/>
</dbReference>
<comment type="caution">
    <text evidence="4">The sequence shown here is derived from an EMBL/GenBank/DDBJ whole genome shotgun (WGS) entry which is preliminary data.</text>
</comment>
<name>A0A917C2S9_9PROT</name>
<dbReference type="GO" id="GO:0016289">
    <property type="term" value="F:acyl-CoA hydrolase activity"/>
    <property type="evidence" value="ECO:0007669"/>
    <property type="project" value="UniProtKB-ARBA"/>
</dbReference>
<evidence type="ECO:0000313" key="4">
    <source>
        <dbReference type="EMBL" id="GGF65280.1"/>
    </source>
</evidence>
<dbReference type="Proteomes" id="UP000632498">
    <property type="component" value="Unassembled WGS sequence"/>
</dbReference>
<keyword evidence="5" id="KW-1185">Reference proteome</keyword>
<dbReference type="NCBIfam" id="TIGR02286">
    <property type="entry name" value="PaaD"/>
    <property type="match status" value="1"/>
</dbReference>
<evidence type="ECO:0000256" key="2">
    <source>
        <dbReference type="ARBA" id="ARBA00022801"/>
    </source>
</evidence>
<dbReference type="InterPro" id="IPR003736">
    <property type="entry name" value="PAAI_dom"/>
</dbReference>
<dbReference type="RefSeq" id="WP_188664270.1">
    <property type="nucleotide sequence ID" value="NZ_BMHV01000012.1"/>
</dbReference>
<evidence type="ECO:0000259" key="3">
    <source>
        <dbReference type="Pfam" id="PF03061"/>
    </source>
</evidence>
<comment type="similarity">
    <text evidence="1">Belongs to the thioesterase PaaI family.</text>
</comment>
<dbReference type="AlphaFoldDB" id="A0A917C2S9"/>
<dbReference type="InterPro" id="IPR029069">
    <property type="entry name" value="HotDog_dom_sf"/>
</dbReference>
<dbReference type="Pfam" id="PF03061">
    <property type="entry name" value="4HBT"/>
    <property type="match status" value="1"/>
</dbReference>
<dbReference type="InterPro" id="IPR052723">
    <property type="entry name" value="Acyl-CoA_thioesterase_PaaI"/>
</dbReference>